<dbReference type="RefSeq" id="WP_381344028.1">
    <property type="nucleotide sequence ID" value="NZ_JBHMCY010000011.1"/>
</dbReference>
<gene>
    <name evidence="1" type="ORF">ACFF45_08380</name>
</gene>
<proteinExistence type="predicted"/>
<protein>
    <recommendedName>
        <fullName evidence="3">Nuclear transport factor 2 family protein</fullName>
    </recommendedName>
</protein>
<keyword evidence="2" id="KW-1185">Reference proteome</keyword>
<name>A0ABV5MYK2_9ACTN</name>
<evidence type="ECO:0000313" key="1">
    <source>
        <dbReference type="EMBL" id="MFB9462729.1"/>
    </source>
</evidence>
<accession>A0ABV5MYK2</accession>
<dbReference type="Pfam" id="PF26421">
    <property type="entry name" value="Avidin_like"/>
    <property type="match status" value="1"/>
</dbReference>
<dbReference type="InterPro" id="IPR058595">
    <property type="entry name" value="Avidin-like"/>
</dbReference>
<evidence type="ECO:0000313" key="2">
    <source>
        <dbReference type="Proteomes" id="UP001589709"/>
    </source>
</evidence>
<organism evidence="1 2">
    <name type="scientific">Streptomyces cinereospinus</name>
    <dbReference type="NCBI Taxonomy" id="285561"/>
    <lineage>
        <taxon>Bacteria</taxon>
        <taxon>Bacillati</taxon>
        <taxon>Actinomycetota</taxon>
        <taxon>Actinomycetes</taxon>
        <taxon>Kitasatosporales</taxon>
        <taxon>Streptomycetaceae</taxon>
        <taxon>Streptomyces</taxon>
    </lineage>
</organism>
<reference evidence="1 2" key="1">
    <citation type="submission" date="2024-09" db="EMBL/GenBank/DDBJ databases">
        <authorList>
            <person name="Sun Q."/>
            <person name="Mori K."/>
        </authorList>
    </citation>
    <scope>NUCLEOTIDE SEQUENCE [LARGE SCALE GENOMIC DNA]</scope>
    <source>
        <strain evidence="1 2">JCM 6917</strain>
    </source>
</reference>
<dbReference type="EMBL" id="JBHMCY010000011">
    <property type="protein sequence ID" value="MFB9462729.1"/>
    <property type="molecule type" value="Genomic_DNA"/>
</dbReference>
<dbReference type="Proteomes" id="UP001589709">
    <property type="component" value="Unassembled WGS sequence"/>
</dbReference>
<comment type="caution">
    <text evidence="1">The sequence shown here is derived from an EMBL/GenBank/DDBJ whole genome shotgun (WGS) entry which is preliminary data.</text>
</comment>
<sequence>MIDYDGRRFSPVADGGPEEERVATYHQDGDLLWGEFSGGRARRGSLTGICGPDGSLRFAYCMVLEDGEIVSGRCVSTPQVLQDGRIRLREVWERYGPHADSGVSYLQELPAPRPAAGRAP</sequence>
<evidence type="ECO:0008006" key="3">
    <source>
        <dbReference type="Google" id="ProtNLM"/>
    </source>
</evidence>